<reference evidence="2" key="1">
    <citation type="submission" date="2005-08" db="EMBL/GenBank/DDBJ databases">
        <title>Complete sequence of Dechloromonas aromatica RCB.</title>
        <authorList>
            <person name="Salinero K.K."/>
            <person name="Copeland A."/>
            <person name="Lucas S."/>
            <person name="Lapidus A."/>
            <person name="Barry K."/>
            <person name="Detter J.C."/>
            <person name="Glavina T."/>
            <person name="Hammon N."/>
            <person name="Israni S."/>
            <person name="Pitluck S."/>
            <person name="Di Bartolo G."/>
            <person name="Trong S."/>
            <person name="Schmutz J."/>
            <person name="Larimer F."/>
            <person name="Land M."/>
            <person name="Ivanova N."/>
            <person name="Richardson P."/>
        </authorList>
    </citation>
    <scope>NUCLEOTIDE SEQUENCE</scope>
    <source>
        <strain evidence="2">RCB</strain>
    </source>
</reference>
<accession>Q47BD6</accession>
<dbReference type="EMBL" id="CP000089">
    <property type="protein sequence ID" value="AAZ47845.1"/>
    <property type="molecule type" value="Genomic_DNA"/>
</dbReference>
<feature type="transmembrane region" description="Helical" evidence="1">
    <location>
        <begin position="56"/>
        <end position="74"/>
    </location>
</feature>
<feature type="transmembrane region" description="Helical" evidence="1">
    <location>
        <begin position="26"/>
        <end position="44"/>
    </location>
</feature>
<protein>
    <recommendedName>
        <fullName evidence="3">Transmembrane protein</fullName>
    </recommendedName>
</protein>
<name>Q47BD6_DECAR</name>
<keyword evidence="1" id="KW-0472">Membrane</keyword>
<dbReference type="AlphaFoldDB" id="Q47BD6"/>
<gene>
    <name evidence="2" type="ordered locus">Daro_3115</name>
</gene>
<keyword evidence="1" id="KW-1133">Transmembrane helix</keyword>
<sequence>MSADLEPAALTAHELLKRKKEVRKWVLVRGFLLGVLVAAWWILFVPESIVASTLKYVLGVVVGLVATGGYLYQLRSVFQPPARD</sequence>
<proteinExistence type="predicted"/>
<evidence type="ECO:0000313" key="2">
    <source>
        <dbReference type="EMBL" id="AAZ47845.1"/>
    </source>
</evidence>
<dbReference type="STRING" id="159087.Daro_3115"/>
<evidence type="ECO:0000256" key="1">
    <source>
        <dbReference type="SAM" id="Phobius"/>
    </source>
</evidence>
<dbReference type="KEGG" id="dar:Daro_3115"/>
<organism evidence="2">
    <name type="scientific">Dechloromonas aromatica (strain RCB)</name>
    <dbReference type="NCBI Taxonomy" id="159087"/>
    <lineage>
        <taxon>Bacteria</taxon>
        <taxon>Pseudomonadati</taxon>
        <taxon>Pseudomonadota</taxon>
        <taxon>Betaproteobacteria</taxon>
        <taxon>Rhodocyclales</taxon>
        <taxon>Azonexaceae</taxon>
        <taxon>Dechloromonas</taxon>
    </lineage>
</organism>
<evidence type="ECO:0008006" key="3">
    <source>
        <dbReference type="Google" id="ProtNLM"/>
    </source>
</evidence>
<keyword evidence="1" id="KW-0812">Transmembrane</keyword>
<dbReference type="HOGENOM" id="CLU_2522025_0_0_4"/>